<keyword evidence="2" id="KW-1185">Reference proteome</keyword>
<evidence type="ECO:0000313" key="1">
    <source>
        <dbReference type="EMBL" id="KAF6135413.1"/>
    </source>
</evidence>
<name>A0A7J7KYH9_9MAGN</name>
<dbReference type="AlphaFoldDB" id="A0A7J7KYH9"/>
<evidence type="ECO:0000313" key="2">
    <source>
        <dbReference type="Proteomes" id="UP000541444"/>
    </source>
</evidence>
<reference evidence="1 2" key="1">
    <citation type="journal article" date="2020" name="IScience">
        <title>Genome Sequencing of the Endangered Kingdonia uniflora (Circaeasteraceae, Ranunculales) Reveals Potential Mechanisms of Evolutionary Specialization.</title>
        <authorList>
            <person name="Sun Y."/>
            <person name="Deng T."/>
            <person name="Zhang A."/>
            <person name="Moore M.J."/>
            <person name="Landis J.B."/>
            <person name="Lin N."/>
            <person name="Zhang H."/>
            <person name="Zhang X."/>
            <person name="Huang J."/>
            <person name="Zhang X."/>
            <person name="Sun H."/>
            <person name="Wang H."/>
        </authorList>
    </citation>
    <scope>NUCLEOTIDE SEQUENCE [LARGE SCALE GENOMIC DNA]</scope>
    <source>
        <strain evidence="1">TB1705</strain>
        <tissue evidence="1">Leaf</tissue>
    </source>
</reference>
<dbReference type="Proteomes" id="UP000541444">
    <property type="component" value="Unassembled WGS sequence"/>
</dbReference>
<dbReference type="EMBL" id="JACGCM010002788">
    <property type="protein sequence ID" value="KAF6135413.1"/>
    <property type="molecule type" value="Genomic_DNA"/>
</dbReference>
<dbReference type="OrthoDB" id="10251744at2759"/>
<sequence>MAYFSYDCNFSIVRTRKDVQADVACMDLRSCCHTFMSWDVRLCQLIKDCALTVCYFVSNAGDSFCSRSCISIPLDDYQDVVLDCVIVHYLVSEEVSNCSFLAI</sequence>
<proteinExistence type="predicted"/>
<accession>A0A7J7KYH9</accession>
<protein>
    <submittedName>
        <fullName evidence="1">Uncharacterized protein</fullName>
    </submittedName>
</protein>
<organism evidence="1 2">
    <name type="scientific">Kingdonia uniflora</name>
    <dbReference type="NCBI Taxonomy" id="39325"/>
    <lineage>
        <taxon>Eukaryota</taxon>
        <taxon>Viridiplantae</taxon>
        <taxon>Streptophyta</taxon>
        <taxon>Embryophyta</taxon>
        <taxon>Tracheophyta</taxon>
        <taxon>Spermatophyta</taxon>
        <taxon>Magnoliopsida</taxon>
        <taxon>Ranunculales</taxon>
        <taxon>Circaeasteraceae</taxon>
        <taxon>Kingdonia</taxon>
    </lineage>
</organism>
<comment type="caution">
    <text evidence="1">The sequence shown here is derived from an EMBL/GenBank/DDBJ whole genome shotgun (WGS) entry which is preliminary data.</text>
</comment>
<gene>
    <name evidence="1" type="ORF">GIB67_027287</name>
</gene>